<dbReference type="Gene3D" id="3.10.450.620">
    <property type="entry name" value="JHP933, nucleotidyltransferase-like core domain"/>
    <property type="match status" value="1"/>
</dbReference>
<dbReference type="EMBL" id="BAVS01000029">
    <property type="protein sequence ID" value="GAE94687.1"/>
    <property type="molecule type" value="Genomic_DNA"/>
</dbReference>
<dbReference type="AlphaFoldDB" id="W4VNB6"/>
<dbReference type="Proteomes" id="UP000019102">
    <property type="component" value="Unassembled WGS sequence"/>
</dbReference>
<keyword evidence="2" id="KW-1185">Reference proteome</keyword>
<evidence type="ECO:0000313" key="1">
    <source>
        <dbReference type="EMBL" id="GAE94687.1"/>
    </source>
</evidence>
<dbReference type="eggNOG" id="COG2253">
    <property type="taxonomic scope" value="Bacteria"/>
</dbReference>
<accession>W4VNB6</accession>
<dbReference type="STRING" id="1298598.JCM21714_3867"/>
<evidence type="ECO:0000313" key="2">
    <source>
        <dbReference type="Proteomes" id="UP000019102"/>
    </source>
</evidence>
<dbReference type="RefSeq" id="WP_035725361.1">
    <property type="nucleotide sequence ID" value="NZ_BAVS01000029.1"/>
</dbReference>
<proteinExistence type="predicted"/>
<dbReference type="Pfam" id="PF08843">
    <property type="entry name" value="AbiEii"/>
    <property type="match status" value="1"/>
</dbReference>
<gene>
    <name evidence="1" type="ORF">JCM21714_3867</name>
</gene>
<dbReference type="OrthoDB" id="9780929at2"/>
<sequence length="331" mass="39041">MNLHENKEVFGEVVEAAADEFNLQPFQVEKDYYVSLLLKNLQEVVPNLVFKGGTSLSKCYDVIHRFSEDIDLTINFDGDKLTSGPLRRHQKSLIQSITETIEKLDFALLNDEQDEPIRSKRHFNKYRIGYNRTYQDETDFQMLDHILIETSLGFKPFPCEIKLVNNYITKFLEKENIDYLIDEYNMYPFSMSIQSIDRTFLDKLFAVCDYHHDKDYIRKSRHIYDIHMIYQSGLIDSTNLASLMSQIIEIRRRGKKTYSCETGYRPREVMQEIIDNEVFKEDYETNTKEFLSNFVDYETSIKSLQEIVTRGWLPEEIPEDVASLETGLRTD</sequence>
<protein>
    <recommendedName>
        <fullName evidence="3">Nucleotidyl transferase AbiEii/AbiGii toxin family protein</fullName>
    </recommendedName>
</protein>
<evidence type="ECO:0008006" key="3">
    <source>
        <dbReference type="Google" id="ProtNLM"/>
    </source>
</evidence>
<reference evidence="1 2" key="1">
    <citation type="journal article" date="2014" name="Genome Announc.">
        <title>Draft Genome Sequence of the Boron-Tolerant and Moderately Halotolerant Bacterium Gracilibacillus boraciitolerans JCM 21714T.</title>
        <authorList>
            <person name="Ahmed I."/>
            <person name="Oshima K."/>
            <person name="Suda W."/>
            <person name="Kitamura K."/>
            <person name="Iida T."/>
            <person name="Ohmori Y."/>
            <person name="Fujiwara T."/>
            <person name="Hattori M."/>
            <person name="Ohkuma M."/>
        </authorList>
    </citation>
    <scope>NUCLEOTIDE SEQUENCE [LARGE SCALE GENOMIC DNA]</scope>
    <source>
        <strain evidence="1 2">JCM 21714</strain>
    </source>
</reference>
<dbReference type="InterPro" id="IPR014942">
    <property type="entry name" value="AbiEii"/>
</dbReference>
<name>W4VNB6_9BACI</name>
<comment type="caution">
    <text evidence="1">The sequence shown here is derived from an EMBL/GenBank/DDBJ whole genome shotgun (WGS) entry which is preliminary data.</text>
</comment>
<organism evidence="1 2">
    <name type="scientific">Gracilibacillus boraciitolerans JCM 21714</name>
    <dbReference type="NCBI Taxonomy" id="1298598"/>
    <lineage>
        <taxon>Bacteria</taxon>
        <taxon>Bacillati</taxon>
        <taxon>Bacillota</taxon>
        <taxon>Bacilli</taxon>
        <taxon>Bacillales</taxon>
        <taxon>Bacillaceae</taxon>
        <taxon>Gracilibacillus</taxon>
    </lineage>
</organism>